<gene>
    <name evidence="1" type="ORF">GCM10009037_21290</name>
</gene>
<dbReference type="EMBL" id="BMPF01000003">
    <property type="protein sequence ID" value="GGL37487.1"/>
    <property type="molecule type" value="Genomic_DNA"/>
</dbReference>
<sequence length="186" mass="19003">MGRARDTATEGECATDDAVTLAAVDAYLASLRGAETPLSRVVDTALAARPERRPTRAVLEGASRVPSHPNARDVVAGASAVDLLDARTVVRWVGLPERAPESTDAVLVGDYLHSLAFEALVGADDGVSTGLLAAVTAGVSDLYGAEASVAATPGERDVPVAARRGVFAIADAVVDALDATARGETR</sequence>
<keyword evidence="2" id="KW-1185">Reference proteome</keyword>
<evidence type="ECO:0000313" key="1">
    <source>
        <dbReference type="EMBL" id="GGL37487.1"/>
    </source>
</evidence>
<name>A0A830FE26_9EURY</name>
<reference evidence="1 2" key="1">
    <citation type="journal article" date="2019" name="Int. J. Syst. Evol. Microbiol.">
        <title>The Global Catalogue of Microorganisms (GCM) 10K type strain sequencing project: providing services to taxonomists for standard genome sequencing and annotation.</title>
        <authorList>
            <consortium name="The Broad Institute Genomics Platform"/>
            <consortium name="The Broad Institute Genome Sequencing Center for Infectious Disease"/>
            <person name="Wu L."/>
            <person name="Ma J."/>
        </authorList>
    </citation>
    <scope>NUCLEOTIDE SEQUENCE [LARGE SCALE GENOMIC DNA]</scope>
    <source>
        <strain evidence="1 2">JCM 19585</strain>
    </source>
</reference>
<evidence type="ECO:0000313" key="2">
    <source>
        <dbReference type="Proteomes" id="UP000628840"/>
    </source>
</evidence>
<accession>A0A830FE26</accession>
<dbReference type="OrthoDB" id="375665at2157"/>
<dbReference type="RefSeq" id="WP_188883732.1">
    <property type="nucleotide sequence ID" value="NZ_BMPF01000003.1"/>
</dbReference>
<dbReference type="Proteomes" id="UP000628840">
    <property type="component" value="Unassembled WGS sequence"/>
</dbReference>
<protein>
    <submittedName>
        <fullName evidence="1">Uncharacterized protein</fullName>
    </submittedName>
</protein>
<organism evidence="1 2">
    <name type="scientific">Halarchaeum grantii</name>
    <dbReference type="NCBI Taxonomy" id="1193105"/>
    <lineage>
        <taxon>Archaea</taxon>
        <taxon>Methanobacteriati</taxon>
        <taxon>Methanobacteriota</taxon>
        <taxon>Stenosarchaea group</taxon>
        <taxon>Halobacteria</taxon>
        <taxon>Halobacteriales</taxon>
        <taxon>Halobacteriaceae</taxon>
    </lineage>
</organism>
<dbReference type="AlphaFoldDB" id="A0A830FE26"/>
<comment type="caution">
    <text evidence="1">The sequence shown here is derived from an EMBL/GenBank/DDBJ whole genome shotgun (WGS) entry which is preliminary data.</text>
</comment>
<proteinExistence type="predicted"/>